<protein>
    <submittedName>
        <fullName evidence="1">Uncharacterized protein</fullName>
    </submittedName>
</protein>
<dbReference type="InterPro" id="IPR038404">
    <property type="entry name" value="TRAP_DctP_sf"/>
</dbReference>
<sequence>MSQRSYDSLPADLQQVIDDHSGLEWSLRAAEVYDEMIRQGREEAVEAGHEFVVIEDALEDPEWGPVLQQTIDDYLEDIGGSANDIYEAAMDLQQSCPV</sequence>
<organism evidence="1 2">
    <name type="scientific">Vreelandella olivaria</name>
    <dbReference type="NCBI Taxonomy" id="390919"/>
    <lineage>
        <taxon>Bacteria</taxon>
        <taxon>Pseudomonadati</taxon>
        <taxon>Pseudomonadota</taxon>
        <taxon>Gammaproteobacteria</taxon>
        <taxon>Oceanospirillales</taxon>
        <taxon>Halomonadaceae</taxon>
        <taxon>Vreelandella</taxon>
    </lineage>
</organism>
<proteinExistence type="predicted"/>
<dbReference type="EMBL" id="AP019416">
    <property type="protein sequence ID" value="BBI54694.1"/>
    <property type="molecule type" value="Genomic_DNA"/>
</dbReference>
<gene>
    <name evidence="1" type="ORF">HORIV_71150</name>
</gene>
<name>A0ABM7GV29_9GAMM</name>
<evidence type="ECO:0000313" key="2">
    <source>
        <dbReference type="Proteomes" id="UP000289555"/>
    </source>
</evidence>
<dbReference type="Gene3D" id="3.40.190.170">
    <property type="entry name" value="Bacterial extracellular solute-binding protein, family 7"/>
    <property type="match status" value="1"/>
</dbReference>
<evidence type="ECO:0000313" key="1">
    <source>
        <dbReference type="EMBL" id="BBI54694.1"/>
    </source>
</evidence>
<accession>A0ABM7GV29</accession>
<dbReference type="Proteomes" id="UP000289555">
    <property type="component" value="Chromosome"/>
</dbReference>
<keyword evidence="2" id="KW-1185">Reference proteome</keyword>
<reference evidence="2" key="1">
    <citation type="journal article" date="2019" name="Microbiol. Resour. Announc.">
        <title>Complete Genome Sequence of Halomonas olivaria, a Moderately Halophilic Bacterium Isolated from Olive Processing Effluents, Obtained by Nanopore Sequencing.</title>
        <authorList>
            <person name="Nagata S."/>
            <person name="Ii K.M."/>
            <person name="Tsukimi T."/>
            <person name="Miura M.C."/>
            <person name="Galipon J."/>
            <person name="Arakawa K."/>
        </authorList>
    </citation>
    <scope>NUCLEOTIDE SEQUENCE [LARGE SCALE GENOMIC DNA]</scope>
    <source>
        <strain evidence="2">TYRC17</strain>
    </source>
</reference>